<dbReference type="Pfam" id="PF08787">
    <property type="entry name" value="Alginate_lyase2"/>
    <property type="match status" value="1"/>
</dbReference>
<gene>
    <name evidence="3" type="ORF">OLC1_LOCUS17055</name>
</gene>
<evidence type="ECO:0000259" key="2">
    <source>
        <dbReference type="Pfam" id="PF08787"/>
    </source>
</evidence>
<sequence length="228" mass="26213">MAHSSSFVTLFFSLLIVLNMKIDKLSGVEGLKFADDDPTAGFVSLPLDESNFEIQRPYDVPINQRYSFVDGVHTMWVFNTDKPHSPNSNTRPRTELRIQGYDYSSGVWQFEGHGFIPSTTSGAVVMQIFGSNVHATTLMLRVYKGSLFYYNNPVLAQHIYDRWFRLNVIHDVDQSTIKVFIDGVQLFHEEDDRGGDNHFFKCGVYAVEDDDSHRMESRWKGIRVLKKM</sequence>
<evidence type="ECO:0000313" key="4">
    <source>
        <dbReference type="Proteomes" id="UP001161247"/>
    </source>
</evidence>
<dbReference type="InterPro" id="IPR013320">
    <property type="entry name" value="ConA-like_dom_sf"/>
</dbReference>
<dbReference type="PANTHER" id="PTHR33681">
    <property type="entry name" value="BINDING PROTEIN, PUTATIVE, EXPRESSED-RELATED"/>
    <property type="match status" value="1"/>
</dbReference>
<keyword evidence="1" id="KW-0732">Signal</keyword>
<proteinExistence type="predicted"/>
<evidence type="ECO:0000256" key="1">
    <source>
        <dbReference type="SAM" id="SignalP"/>
    </source>
</evidence>
<keyword evidence="4" id="KW-1185">Reference proteome</keyword>
<organism evidence="3 4">
    <name type="scientific">Oldenlandia corymbosa var. corymbosa</name>
    <dbReference type="NCBI Taxonomy" id="529605"/>
    <lineage>
        <taxon>Eukaryota</taxon>
        <taxon>Viridiplantae</taxon>
        <taxon>Streptophyta</taxon>
        <taxon>Embryophyta</taxon>
        <taxon>Tracheophyta</taxon>
        <taxon>Spermatophyta</taxon>
        <taxon>Magnoliopsida</taxon>
        <taxon>eudicotyledons</taxon>
        <taxon>Gunneridae</taxon>
        <taxon>Pentapetalae</taxon>
        <taxon>asterids</taxon>
        <taxon>lamiids</taxon>
        <taxon>Gentianales</taxon>
        <taxon>Rubiaceae</taxon>
        <taxon>Rubioideae</taxon>
        <taxon>Spermacoceae</taxon>
        <taxon>Hedyotis-Oldenlandia complex</taxon>
        <taxon>Oldenlandia</taxon>
    </lineage>
</organism>
<evidence type="ECO:0000313" key="3">
    <source>
        <dbReference type="EMBL" id="CAI9109101.1"/>
    </source>
</evidence>
<name>A0AAV1DMQ1_OLDCO</name>
<feature type="domain" description="Alginate lyase 2" evidence="2">
    <location>
        <begin position="48"/>
        <end position="224"/>
    </location>
</feature>
<dbReference type="PANTHER" id="PTHR33681:SF4">
    <property type="entry name" value="OS12G0171100 PROTEIN"/>
    <property type="match status" value="1"/>
</dbReference>
<accession>A0AAV1DMQ1</accession>
<dbReference type="EMBL" id="OX459123">
    <property type="protein sequence ID" value="CAI9109101.1"/>
    <property type="molecule type" value="Genomic_DNA"/>
</dbReference>
<reference evidence="3" key="1">
    <citation type="submission" date="2023-03" db="EMBL/GenBank/DDBJ databases">
        <authorList>
            <person name="Julca I."/>
        </authorList>
    </citation>
    <scope>NUCLEOTIDE SEQUENCE</scope>
</reference>
<dbReference type="SUPFAM" id="SSF49899">
    <property type="entry name" value="Concanavalin A-like lectins/glucanases"/>
    <property type="match status" value="1"/>
</dbReference>
<dbReference type="Gene3D" id="2.60.120.200">
    <property type="match status" value="1"/>
</dbReference>
<protein>
    <submittedName>
        <fullName evidence="3">OLC1v1008856C1</fullName>
    </submittedName>
</protein>
<dbReference type="Proteomes" id="UP001161247">
    <property type="component" value="Chromosome 6"/>
</dbReference>
<feature type="chain" id="PRO_5043482988" evidence="1">
    <location>
        <begin position="28"/>
        <end position="228"/>
    </location>
</feature>
<dbReference type="AlphaFoldDB" id="A0AAV1DMQ1"/>
<dbReference type="InterPro" id="IPR014895">
    <property type="entry name" value="Alginate_lyase_2"/>
</dbReference>
<feature type="signal peptide" evidence="1">
    <location>
        <begin position="1"/>
        <end position="27"/>
    </location>
</feature>